<keyword evidence="2" id="KW-1133">Transmembrane helix</keyword>
<sequence length="313" mass="33659">MTEDATPTSDISGAVPTGSQGGGDNVQYTFMTAKTIRGREGATRTKWQNQGWEFVDQTQGPLRSELNFRKVKRKGAGAYLAQGYTAFRGLKPTTQKTILSVVGALVVLSVLVGSIAAALGGDDDAPETTPPAAQTEPLPASPEPTEGPSEEASAEPLASEIPEVDPYSYDGPTYEVVTTDENQGPAKLTQYWVVTTPDLAFSGDAYKDAIKLIIDDIAHAQGTSKFIAEVVTDKQIAEAESPSTFEAFIDEYGADYAIKTIPKLEKKGWVANYTGGFDQNTGKPSDDASAFTILWRPYATQEFEQWEPEVPVS</sequence>
<keyword evidence="2" id="KW-0812">Transmembrane</keyword>
<dbReference type="EMBL" id="CP015079">
    <property type="protein sequence ID" value="ANH38696.1"/>
    <property type="molecule type" value="Genomic_DNA"/>
</dbReference>
<evidence type="ECO:0000313" key="4">
    <source>
        <dbReference type="Proteomes" id="UP000077868"/>
    </source>
</evidence>
<protein>
    <submittedName>
        <fullName evidence="3">Uncharacterized protein</fullName>
    </submittedName>
</protein>
<evidence type="ECO:0000256" key="1">
    <source>
        <dbReference type="SAM" id="MobiDB-lite"/>
    </source>
</evidence>
<dbReference type="KEGG" id="ndk:I601_2272"/>
<dbReference type="PATRIC" id="fig|1300347.3.peg.2267"/>
<dbReference type="OrthoDB" id="3240480at2"/>
<dbReference type="Proteomes" id="UP000077868">
    <property type="component" value="Chromosome"/>
</dbReference>
<feature type="transmembrane region" description="Helical" evidence="2">
    <location>
        <begin position="98"/>
        <end position="119"/>
    </location>
</feature>
<dbReference type="AlphaFoldDB" id="A0A1A9GKS9"/>
<proteinExistence type="predicted"/>
<organism evidence="3 4">
    <name type="scientific">Nocardioides dokdonensis FR1436</name>
    <dbReference type="NCBI Taxonomy" id="1300347"/>
    <lineage>
        <taxon>Bacteria</taxon>
        <taxon>Bacillati</taxon>
        <taxon>Actinomycetota</taxon>
        <taxon>Actinomycetes</taxon>
        <taxon>Propionibacteriales</taxon>
        <taxon>Nocardioidaceae</taxon>
        <taxon>Nocardioides</taxon>
    </lineage>
</organism>
<reference evidence="3 4" key="1">
    <citation type="submission" date="2016-03" db="EMBL/GenBank/DDBJ databases">
        <title>Complete genome sequence of a soil Actinobacterium, Nocardioides dokdonensis FR1436.</title>
        <authorList>
            <person name="Kwon S.-K."/>
            <person name="Kim K."/>
            <person name="Kim J.F."/>
        </authorList>
    </citation>
    <scope>NUCLEOTIDE SEQUENCE [LARGE SCALE GENOMIC DNA]</scope>
    <source>
        <strain evidence="3 4">FR1436</strain>
    </source>
</reference>
<evidence type="ECO:0000313" key="3">
    <source>
        <dbReference type="EMBL" id="ANH38696.1"/>
    </source>
</evidence>
<feature type="region of interest" description="Disordered" evidence="1">
    <location>
        <begin position="1"/>
        <end position="24"/>
    </location>
</feature>
<keyword evidence="2" id="KW-0472">Membrane</keyword>
<feature type="compositionally biased region" description="Low complexity" evidence="1">
    <location>
        <begin position="130"/>
        <end position="147"/>
    </location>
</feature>
<feature type="region of interest" description="Disordered" evidence="1">
    <location>
        <begin position="122"/>
        <end position="181"/>
    </location>
</feature>
<dbReference type="STRING" id="1300347.I601_2272"/>
<name>A0A1A9GKS9_9ACTN</name>
<accession>A0A1A9GKS9</accession>
<gene>
    <name evidence="3" type="ORF">I601_2272</name>
</gene>
<dbReference type="RefSeq" id="WP_068109537.1">
    <property type="nucleotide sequence ID" value="NZ_CP015079.1"/>
</dbReference>
<feature type="compositionally biased region" description="Polar residues" evidence="1">
    <location>
        <begin position="1"/>
        <end position="11"/>
    </location>
</feature>
<keyword evidence="4" id="KW-1185">Reference proteome</keyword>
<evidence type="ECO:0000256" key="2">
    <source>
        <dbReference type="SAM" id="Phobius"/>
    </source>
</evidence>